<protein>
    <recommendedName>
        <fullName evidence="9">Peptidase C1A papain C-terminal domain-containing protein</fullName>
    </recommendedName>
</protein>
<keyword evidence="3 8" id="KW-0732">Signal</keyword>
<dbReference type="PROSITE" id="PS00139">
    <property type="entry name" value="THIOL_PROTEASE_CYS"/>
    <property type="match status" value="1"/>
</dbReference>
<dbReference type="GO" id="GO:0006508">
    <property type="term" value="P:proteolysis"/>
    <property type="evidence" value="ECO:0007669"/>
    <property type="project" value="UniProtKB-KW"/>
</dbReference>
<proteinExistence type="inferred from homology"/>
<dbReference type="CDD" id="cd02620">
    <property type="entry name" value="Peptidase_C1A_CathepsinB"/>
    <property type="match status" value="1"/>
</dbReference>
<evidence type="ECO:0000256" key="3">
    <source>
        <dbReference type="ARBA" id="ARBA00022729"/>
    </source>
</evidence>
<evidence type="ECO:0000256" key="8">
    <source>
        <dbReference type="SAM" id="SignalP"/>
    </source>
</evidence>
<dbReference type="InterPro" id="IPR000668">
    <property type="entry name" value="Peptidase_C1A_C"/>
</dbReference>
<dbReference type="Pfam" id="PF00112">
    <property type="entry name" value="Peptidase_C1"/>
    <property type="match status" value="2"/>
</dbReference>
<dbReference type="GO" id="GO:0004197">
    <property type="term" value="F:cysteine-type endopeptidase activity"/>
    <property type="evidence" value="ECO:0007669"/>
    <property type="project" value="InterPro"/>
</dbReference>
<gene>
    <name evidence="10" type="ORF">HPB51_002799</name>
</gene>
<evidence type="ECO:0000259" key="9">
    <source>
        <dbReference type="SMART" id="SM00645"/>
    </source>
</evidence>
<dbReference type="EMBL" id="JABSTU010000001">
    <property type="protein sequence ID" value="KAH8038655.1"/>
    <property type="molecule type" value="Genomic_DNA"/>
</dbReference>
<reference evidence="10" key="2">
    <citation type="submission" date="2021-09" db="EMBL/GenBank/DDBJ databases">
        <authorList>
            <person name="Jia N."/>
            <person name="Wang J."/>
            <person name="Shi W."/>
            <person name="Du L."/>
            <person name="Sun Y."/>
            <person name="Zhan W."/>
            <person name="Jiang J."/>
            <person name="Wang Q."/>
            <person name="Zhang B."/>
            <person name="Ji P."/>
            <person name="Sakyi L.B."/>
            <person name="Cui X."/>
            <person name="Yuan T."/>
            <person name="Jiang B."/>
            <person name="Yang W."/>
            <person name="Lam T.T.-Y."/>
            <person name="Chang Q."/>
            <person name="Ding S."/>
            <person name="Wang X."/>
            <person name="Zhu J."/>
            <person name="Ruan X."/>
            <person name="Zhao L."/>
            <person name="Wei J."/>
            <person name="Que T."/>
            <person name="Du C."/>
            <person name="Cheng J."/>
            <person name="Dai P."/>
            <person name="Han X."/>
            <person name="Huang E."/>
            <person name="Gao Y."/>
            <person name="Liu J."/>
            <person name="Shao H."/>
            <person name="Ye R."/>
            <person name="Li L."/>
            <person name="Wei W."/>
            <person name="Wang X."/>
            <person name="Wang C."/>
            <person name="Huo Q."/>
            <person name="Li W."/>
            <person name="Guo W."/>
            <person name="Chen H."/>
            <person name="Chen S."/>
            <person name="Zhou L."/>
            <person name="Zhou L."/>
            <person name="Ni X."/>
            <person name="Tian J."/>
            <person name="Zhou Y."/>
            <person name="Sheng Y."/>
            <person name="Liu T."/>
            <person name="Pan Y."/>
            <person name="Xia L."/>
            <person name="Li J."/>
            <person name="Zhao F."/>
            <person name="Cao W."/>
        </authorList>
    </citation>
    <scope>NUCLEOTIDE SEQUENCE</scope>
    <source>
        <strain evidence="10">Rmic-2018</strain>
        <tissue evidence="10">Larvae</tissue>
    </source>
</reference>
<evidence type="ECO:0000256" key="5">
    <source>
        <dbReference type="ARBA" id="ARBA00022807"/>
    </source>
</evidence>
<evidence type="ECO:0000313" key="11">
    <source>
        <dbReference type="Proteomes" id="UP000821866"/>
    </source>
</evidence>
<reference evidence="10" key="1">
    <citation type="journal article" date="2020" name="Cell">
        <title>Large-Scale Comparative Analyses of Tick Genomes Elucidate Their Genetic Diversity and Vector Capacities.</title>
        <authorList>
            <consortium name="Tick Genome and Microbiome Consortium (TIGMIC)"/>
            <person name="Jia N."/>
            <person name="Wang J."/>
            <person name="Shi W."/>
            <person name="Du L."/>
            <person name="Sun Y."/>
            <person name="Zhan W."/>
            <person name="Jiang J.F."/>
            <person name="Wang Q."/>
            <person name="Zhang B."/>
            <person name="Ji P."/>
            <person name="Bell-Sakyi L."/>
            <person name="Cui X.M."/>
            <person name="Yuan T.T."/>
            <person name="Jiang B.G."/>
            <person name="Yang W.F."/>
            <person name="Lam T.T."/>
            <person name="Chang Q.C."/>
            <person name="Ding S.J."/>
            <person name="Wang X.J."/>
            <person name="Zhu J.G."/>
            <person name="Ruan X.D."/>
            <person name="Zhao L."/>
            <person name="Wei J.T."/>
            <person name="Ye R.Z."/>
            <person name="Que T.C."/>
            <person name="Du C.H."/>
            <person name="Zhou Y.H."/>
            <person name="Cheng J.X."/>
            <person name="Dai P.F."/>
            <person name="Guo W.B."/>
            <person name="Han X.H."/>
            <person name="Huang E.J."/>
            <person name="Li L.F."/>
            <person name="Wei W."/>
            <person name="Gao Y.C."/>
            <person name="Liu J.Z."/>
            <person name="Shao H.Z."/>
            <person name="Wang X."/>
            <person name="Wang C.C."/>
            <person name="Yang T.C."/>
            <person name="Huo Q.B."/>
            <person name="Li W."/>
            <person name="Chen H.Y."/>
            <person name="Chen S.E."/>
            <person name="Zhou L.G."/>
            <person name="Ni X.B."/>
            <person name="Tian J.H."/>
            <person name="Sheng Y."/>
            <person name="Liu T."/>
            <person name="Pan Y.S."/>
            <person name="Xia L.Y."/>
            <person name="Li J."/>
            <person name="Zhao F."/>
            <person name="Cao W.C."/>
        </authorList>
    </citation>
    <scope>NUCLEOTIDE SEQUENCE</scope>
    <source>
        <strain evidence="10">Rmic-2018</strain>
    </source>
</reference>
<evidence type="ECO:0000256" key="7">
    <source>
        <dbReference type="ARBA" id="ARBA00023157"/>
    </source>
</evidence>
<feature type="signal peptide" evidence="8">
    <location>
        <begin position="1"/>
        <end position="16"/>
    </location>
</feature>
<name>A0A9J6EWT2_RHIMP</name>
<evidence type="ECO:0000256" key="2">
    <source>
        <dbReference type="ARBA" id="ARBA00022670"/>
    </source>
</evidence>
<dbReference type="InterPro" id="IPR025660">
    <property type="entry name" value="Pept_his_AS"/>
</dbReference>
<evidence type="ECO:0000256" key="4">
    <source>
        <dbReference type="ARBA" id="ARBA00022801"/>
    </source>
</evidence>
<keyword evidence="7" id="KW-1015">Disulfide bond</keyword>
<dbReference type="AlphaFoldDB" id="A0A9J6EWT2"/>
<dbReference type="Pfam" id="PF08127">
    <property type="entry name" value="Propeptide_C1"/>
    <property type="match status" value="1"/>
</dbReference>
<dbReference type="SMART" id="SM00645">
    <property type="entry name" value="Pept_C1"/>
    <property type="match status" value="1"/>
</dbReference>
<dbReference type="InterPro" id="IPR012599">
    <property type="entry name" value="Propeptide_C1A"/>
</dbReference>
<keyword evidence="6" id="KW-0865">Zymogen</keyword>
<keyword evidence="5" id="KW-0788">Thiol protease</keyword>
<dbReference type="InterPro" id="IPR000169">
    <property type="entry name" value="Pept_cys_AS"/>
</dbReference>
<keyword evidence="11" id="KW-1185">Reference proteome</keyword>
<dbReference type="VEuPathDB" id="VectorBase:LOC119167122"/>
<comment type="similarity">
    <text evidence="1">Belongs to the peptidase C1 family.</text>
</comment>
<dbReference type="PANTHER" id="PTHR12411">
    <property type="entry name" value="CYSTEINE PROTEASE FAMILY C1-RELATED"/>
    <property type="match status" value="1"/>
</dbReference>
<dbReference type="PROSITE" id="PS00639">
    <property type="entry name" value="THIOL_PROTEASE_HIS"/>
    <property type="match status" value="1"/>
</dbReference>
<dbReference type="SUPFAM" id="SSF54001">
    <property type="entry name" value="Cysteine proteinases"/>
    <property type="match status" value="1"/>
</dbReference>
<evidence type="ECO:0000313" key="10">
    <source>
        <dbReference type="EMBL" id="KAH8038655.1"/>
    </source>
</evidence>
<feature type="domain" description="Peptidase C1A papain C-terminal" evidence="9">
    <location>
        <begin position="84"/>
        <end position="383"/>
    </location>
</feature>
<sequence length="389" mass="43443">MKALALLALFAVAAQGRIMAPSSVKPLSDEMINFINNLNTTWKAGRNFDENIPFSYIKGLMGVHPDSKNYRLPLHYHTEIPDDLPESFDAREQWSHCSSIHLIRDQSTCGSCWAFGAVEAMSDRICIHTKGRVQVNISAEDLLTCCEDCGDGMNYPKQGMKEGDTIGLVRAFVLCKVMYSLPFHVLNKPEEETIESIIRGAYKVAIRLPHGSSTRTKALLPVACTGTDDGCQPYHFPPCEHHTKGRLPPCKGDGPTPECVRNCRQGYEKSYSQDKHFGKKVYTLSGDEDQIKTEIYKNGPVEADFTVYSDFLSYKSGVYQKHSDDVLGGHAIRILGWGSENGVPYWLVANSWNEDWGDKGECYFKIRRGNDECGIEDDVNAGIPKELKA</sequence>
<comment type="caution">
    <text evidence="10">The sequence shown here is derived from an EMBL/GenBank/DDBJ whole genome shotgun (WGS) entry which is preliminary data.</text>
</comment>
<dbReference type="FunFam" id="3.90.70.10:FF:000031">
    <property type="entry name" value="Cathepsin B"/>
    <property type="match status" value="1"/>
</dbReference>
<keyword evidence="2" id="KW-0645">Protease</keyword>
<dbReference type="InterPro" id="IPR038765">
    <property type="entry name" value="Papain-like_cys_pep_sf"/>
</dbReference>
<evidence type="ECO:0000256" key="6">
    <source>
        <dbReference type="ARBA" id="ARBA00023145"/>
    </source>
</evidence>
<feature type="chain" id="PRO_5039931307" description="Peptidase C1A papain C-terminal domain-containing protein" evidence="8">
    <location>
        <begin position="17"/>
        <end position="389"/>
    </location>
</feature>
<dbReference type="Proteomes" id="UP000821866">
    <property type="component" value="Chromosome 1"/>
</dbReference>
<evidence type="ECO:0000256" key="1">
    <source>
        <dbReference type="ARBA" id="ARBA00008455"/>
    </source>
</evidence>
<dbReference type="InterPro" id="IPR013128">
    <property type="entry name" value="Peptidase_C1A"/>
</dbReference>
<accession>A0A9J6EWT2</accession>
<dbReference type="PRINTS" id="PR00705">
    <property type="entry name" value="PAPAIN"/>
</dbReference>
<keyword evidence="4" id="KW-0378">Hydrolase</keyword>
<dbReference type="Gene3D" id="3.90.70.10">
    <property type="entry name" value="Cysteine proteinases"/>
    <property type="match status" value="1"/>
</dbReference>
<organism evidence="10 11">
    <name type="scientific">Rhipicephalus microplus</name>
    <name type="common">Cattle tick</name>
    <name type="synonym">Boophilus microplus</name>
    <dbReference type="NCBI Taxonomy" id="6941"/>
    <lineage>
        <taxon>Eukaryota</taxon>
        <taxon>Metazoa</taxon>
        <taxon>Ecdysozoa</taxon>
        <taxon>Arthropoda</taxon>
        <taxon>Chelicerata</taxon>
        <taxon>Arachnida</taxon>
        <taxon>Acari</taxon>
        <taxon>Parasitiformes</taxon>
        <taxon>Ixodida</taxon>
        <taxon>Ixodoidea</taxon>
        <taxon>Ixodidae</taxon>
        <taxon>Rhipicephalinae</taxon>
        <taxon>Rhipicephalus</taxon>
        <taxon>Boophilus</taxon>
    </lineage>
</organism>